<gene>
    <name evidence="1" type="ORF">ETF27_01240</name>
</gene>
<dbReference type="EMBL" id="SDIK01000010">
    <property type="protein sequence ID" value="TXJ63200.1"/>
    <property type="molecule type" value="Genomic_DNA"/>
</dbReference>
<sequence>MWQIASATGWSVDYILNGVNFQTLIMMLSDAPRYVDGKQANGSTQSPEGEASDIVAFFQSNLKQ</sequence>
<keyword evidence="2" id="KW-1185">Reference proteome</keyword>
<dbReference type="Proteomes" id="UP000321612">
    <property type="component" value="Unassembled WGS sequence"/>
</dbReference>
<organism evidence="1 2">
    <name type="scientific">Prevotella brunnea</name>
    <dbReference type="NCBI Taxonomy" id="2508867"/>
    <lineage>
        <taxon>Bacteria</taxon>
        <taxon>Pseudomonadati</taxon>
        <taxon>Bacteroidota</taxon>
        <taxon>Bacteroidia</taxon>
        <taxon>Bacteroidales</taxon>
        <taxon>Prevotellaceae</taxon>
        <taxon>Prevotella</taxon>
    </lineage>
</organism>
<reference evidence="2" key="1">
    <citation type="submission" date="2019-05" db="EMBL/GenBank/DDBJ databases">
        <title>Prevotella brunnea sp. nov., isolated from a wound of a patient.</title>
        <authorList>
            <person name="Buhl M."/>
        </authorList>
    </citation>
    <scope>NUCLEOTIDE SEQUENCE [LARGE SCALE GENOMIC DNA]</scope>
    <source>
        <strain evidence="2">A2672</strain>
    </source>
</reference>
<accession>A0A5C8GM56</accession>
<evidence type="ECO:0000313" key="2">
    <source>
        <dbReference type="Proteomes" id="UP000321612"/>
    </source>
</evidence>
<dbReference type="OrthoDB" id="800015at2"/>
<protein>
    <submittedName>
        <fullName evidence="1">Uncharacterized protein</fullName>
    </submittedName>
</protein>
<dbReference type="AlphaFoldDB" id="A0A5C8GM56"/>
<dbReference type="RefSeq" id="WP_147785370.1">
    <property type="nucleotide sequence ID" value="NZ_SDIK01000010.1"/>
</dbReference>
<name>A0A5C8GM56_9BACT</name>
<evidence type="ECO:0000313" key="1">
    <source>
        <dbReference type="EMBL" id="TXJ63200.1"/>
    </source>
</evidence>
<proteinExistence type="predicted"/>
<comment type="caution">
    <text evidence="1">The sequence shown here is derived from an EMBL/GenBank/DDBJ whole genome shotgun (WGS) entry which is preliminary data.</text>
</comment>